<evidence type="ECO:0000256" key="1">
    <source>
        <dbReference type="ARBA" id="ARBA00000085"/>
    </source>
</evidence>
<evidence type="ECO:0000256" key="3">
    <source>
        <dbReference type="ARBA" id="ARBA00012438"/>
    </source>
</evidence>
<comment type="subcellular location">
    <subcellularLocation>
        <location evidence="2">Cell inner membrane</location>
        <topology evidence="2">Multi-pass membrane protein</topology>
    </subcellularLocation>
</comment>
<feature type="transmembrane region" description="Helical" evidence="15">
    <location>
        <begin position="12"/>
        <end position="33"/>
    </location>
</feature>
<dbReference type="RefSeq" id="WP_184015090.1">
    <property type="nucleotide sequence ID" value="NZ_JACIJC010000001.1"/>
</dbReference>
<comment type="caution">
    <text evidence="18">The sequence shown here is derived from an EMBL/GenBank/DDBJ whole genome shotgun (WGS) entry which is preliminary data.</text>
</comment>
<evidence type="ECO:0000256" key="7">
    <source>
        <dbReference type="ARBA" id="ARBA00022679"/>
    </source>
</evidence>
<dbReference type="SUPFAM" id="SSF158472">
    <property type="entry name" value="HAMP domain-like"/>
    <property type="match status" value="1"/>
</dbReference>
<dbReference type="CDD" id="cd00082">
    <property type="entry name" value="HisKA"/>
    <property type="match status" value="1"/>
</dbReference>
<feature type="domain" description="Histidine kinase" evidence="16">
    <location>
        <begin position="231"/>
        <end position="426"/>
    </location>
</feature>
<dbReference type="EMBL" id="JACIJC010000001">
    <property type="protein sequence ID" value="MBB5684620.1"/>
    <property type="molecule type" value="Genomic_DNA"/>
</dbReference>
<evidence type="ECO:0000256" key="12">
    <source>
        <dbReference type="ARBA" id="ARBA00022989"/>
    </source>
</evidence>
<dbReference type="SMART" id="SM00304">
    <property type="entry name" value="HAMP"/>
    <property type="match status" value="1"/>
</dbReference>
<dbReference type="SMART" id="SM00387">
    <property type="entry name" value="HATPase_c"/>
    <property type="match status" value="1"/>
</dbReference>
<dbReference type="Gene3D" id="1.10.287.130">
    <property type="match status" value="1"/>
</dbReference>
<keyword evidence="8 15" id="KW-0812">Transmembrane</keyword>
<evidence type="ECO:0000256" key="10">
    <source>
        <dbReference type="ARBA" id="ARBA00022777"/>
    </source>
</evidence>
<sequence>MRTTHAPAITWRIVLLVAASVLATALVSFAITFNGPPPFPMPYRAEEVAAALAGRPVRGPGPKAILRQMPALPQPSAEQARDPITEQTVARVLGVAPSQVVAWSSGWRAPRPGGEGPRLMSDFTIAVRGPAGWTVAVNSPRPWLTNWHRITLASLVGALILLTILGWFIARAITRPLSRLADAADAVSASHRSLPVEIEGPPEVRRVAGALNAMRARLVDHVAQRTAMLAAITHDLGTPLTRLAFRIEALPAADRIRALADIEEMRGMIMSVLEFARGETRAPAPLDLAPLLAALADGMNATVGPVAQSIATPLPMTGDDGALRRLFTNLLENALRYGQSASLTATARDGHVIVTIDDDGPGIPPALAQSLFDPFVRAEPSRSRETGGIGLGLAIARNVVEAHGGSIAAQNRPQGGARLTVSLPLR</sequence>
<evidence type="ECO:0000256" key="6">
    <source>
        <dbReference type="ARBA" id="ARBA00022553"/>
    </source>
</evidence>
<comment type="catalytic activity">
    <reaction evidence="1">
        <text>ATP + protein L-histidine = ADP + protein N-phospho-L-histidine.</text>
        <dbReference type="EC" id="2.7.13.3"/>
    </reaction>
</comment>
<evidence type="ECO:0000256" key="14">
    <source>
        <dbReference type="ARBA" id="ARBA00023136"/>
    </source>
</evidence>
<accession>A0A7W9EE44</accession>
<dbReference type="AlphaFoldDB" id="A0A7W9EE44"/>
<protein>
    <recommendedName>
        <fullName evidence="3">histidine kinase</fullName>
        <ecNumber evidence="3">2.7.13.3</ecNumber>
    </recommendedName>
</protein>
<dbReference type="InterPro" id="IPR050980">
    <property type="entry name" value="2C_sensor_his_kinase"/>
</dbReference>
<keyword evidence="4" id="KW-1003">Cell membrane</keyword>
<keyword evidence="19" id="KW-1185">Reference proteome</keyword>
<dbReference type="Gene3D" id="3.30.565.10">
    <property type="entry name" value="Histidine kinase-like ATPase, C-terminal domain"/>
    <property type="match status" value="1"/>
</dbReference>
<dbReference type="PANTHER" id="PTHR44936">
    <property type="entry name" value="SENSOR PROTEIN CREC"/>
    <property type="match status" value="1"/>
</dbReference>
<organism evidence="18 19">
    <name type="scientific">Sphingobium boeckii</name>
    <dbReference type="NCBI Taxonomy" id="1082345"/>
    <lineage>
        <taxon>Bacteria</taxon>
        <taxon>Pseudomonadati</taxon>
        <taxon>Pseudomonadota</taxon>
        <taxon>Alphaproteobacteria</taxon>
        <taxon>Sphingomonadales</taxon>
        <taxon>Sphingomonadaceae</taxon>
        <taxon>Sphingobium</taxon>
    </lineage>
</organism>
<dbReference type="EC" id="2.7.13.3" evidence="3"/>
<keyword evidence="5" id="KW-0997">Cell inner membrane</keyword>
<dbReference type="InterPro" id="IPR003660">
    <property type="entry name" value="HAMP_dom"/>
</dbReference>
<gene>
    <name evidence="18" type="ORF">FHS49_000611</name>
</gene>
<proteinExistence type="predicted"/>
<keyword evidence="7" id="KW-0808">Transferase</keyword>
<dbReference type="SUPFAM" id="SSF47384">
    <property type="entry name" value="Homodimeric domain of signal transducing histidine kinase"/>
    <property type="match status" value="1"/>
</dbReference>
<keyword evidence="13" id="KW-0902">Two-component regulatory system</keyword>
<evidence type="ECO:0000313" key="19">
    <source>
        <dbReference type="Proteomes" id="UP000549617"/>
    </source>
</evidence>
<dbReference type="InterPro" id="IPR036890">
    <property type="entry name" value="HATPase_C_sf"/>
</dbReference>
<dbReference type="PRINTS" id="PR00344">
    <property type="entry name" value="BCTRLSENSOR"/>
</dbReference>
<name>A0A7W9EE44_9SPHN</name>
<dbReference type="Pfam" id="PF00672">
    <property type="entry name" value="HAMP"/>
    <property type="match status" value="1"/>
</dbReference>
<evidence type="ECO:0000256" key="9">
    <source>
        <dbReference type="ARBA" id="ARBA00022741"/>
    </source>
</evidence>
<evidence type="ECO:0000256" key="8">
    <source>
        <dbReference type="ARBA" id="ARBA00022692"/>
    </source>
</evidence>
<evidence type="ECO:0000259" key="17">
    <source>
        <dbReference type="PROSITE" id="PS50885"/>
    </source>
</evidence>
<evidence type="ECO:0000256" key="11">
    <source>
        <dbReference type="ARBA" id="ARBA00022840"/>
    </source>
</evidence>
<dbReference type="InterPro" id="IPR003661">
    <property type="entry name" value="HisK_dim/P_dom"/>
</dbReference>
<dbReference type="InterPro" id="IPR003594">
    <property type="entry name" value="HATPase_dom"/>
</dbReference>
<dbReference type="GO" id="GO:0005524">
    <property type="term" value="F:ATP binding"/>
    <property type="evidence" value="ECO:0007669"/>
    <property type="project" value="UniProtKB-KW"/>
</dbReference>
<dbReference type="PROSITE" id="PS50885">
    <property type="entry name" value="HAMP"/>
    <property type="match status" value="1"/>
</dbReference>
<evidence type="ECO:0000259" key="16">
    <source>
        <dbReference type="PROSITE" id="PS50109"/>
    </source>
</evidence>
<feature type="transmembrane region" description="Helical" evidence="15">
    <location>
        <begin position="150"/>
        <end position="170"/>
    </location>
</feature>
<keyword evidence="6" id="KW-0597">Phosphoprotein</keyword>
<dbReference type="Pfam" id="PF02518">
    <property type="entry name" value="HATPase_c"/>
    <property type="match status" value="1"/>
</dbReference>
<keyword evidence="9" id="KW-0547">Nucleotide-binding</keyword>
<dbReference type="PROSITE" id="PS50109">
    <property type="entry name" value="HIS_KIN"/>
    <property type="match status" value="1"/>
</dbReference>
<dbReference type="GO" id="GO:0000155">
    <property type="term" value="F:phosphorelay sensor kinase activity"/>
    <property type="evidence" value="ECO:0007669"/>
    <property type="project" value="InterPro"/>
</dbReference>
<evidence type="ECO:0000256" key="15">
    <source>
        <dbReference type="SAM" id="Phobius"/>
    </source>
</evidence>
<evidence type="ECO:0000313" key="18">
    <source>
        <dbReference type="EMBL" id="MBB5684620.1"/>
    </source>
</evidence>
<evidence type="ECO:0000256" key="5">
    <source>
        <dbReference type="ARBA" id="ARBA00022519"/>
    </source>
</evidence>
<dbReference type="PANTHER" id="PTHR44936:SF5">
    <property type="entry name" value="SENSOR HISTIDINE KINASE ENVZ"/>
    <property type="match status" value="1"/>
</dbReference>
<evidence type="ECO:0000256" key="13">
    <source>
        <dbReference type="ARBA" id="ARBA00023012"/>
    </source>
</evidence>
<evidence type="ECO:0000256" key="4">
    <source>
        <dbReference type="ARBA" id="ARBA00022475"/>
    </source>
</evidence>
<keyword evidence="11" id="KW-0067">ATP-binding</keyword>
<evidence type="ECO:0000256" key="2">
    <source>
        <dbReference type="ARBA" id="ARBA00004429"/>
    </source>
</evidence>
<keyword evidence="10 18" id="KW-0418">Kinase</keyword>
<dbReference type="SMART" id="SM00388">
    <property type="entry name" value="HisKA"/>
    <property type="match status" value="1"/>
</dbReference>
<dbReference type="InterPro" id="IPR036097">
    <property type="entry name" value="HisK_dim/P_sf"/>
</dbReference>
<dbReference type="Proteomes" id="UP000549617">
    <property type="component" value="Unassembled WGS sequence"/>
</dbReference>
<dbReference type="SUPFAM" id="SSF55874">
    <property type="entry name" value="ATPase domain of HSP90 chaperone/DNA topoisomerase II/histidine kinase"/>
    <property type="match status" value="1"/>
</dbReference>
<dbReference type="InterPro" id="IPR004358">
    <property type="entry name" value="Sig_transdc_His_kin-like_C"/>
</dbReference>
<keyword evidence="14 15" id="KW-0472">Membrane</keyword>
<reference evidence="18 19" key="1">
    <citation type="submission" date="2020-08" db="EMBL/GenBank/DDBJ databases">
        <title>Genomic Encyclopedia of Type Strains, Phase IV (KMG-IV): sequencing the most valuable type-strain genomes for metagenomic binning, comparative biology and taxonomic classification.</title>
        <authorList>
            <person name="Goeker M."/>
        </authorList>
    </citation>
    <scope>NUCLEOTIDE SEQUENCE [LARGE SCALE GENOMIC DNA]</scope>
    <source>
        <strain evidence="18 19">DSM 25079</strain>
    </source>
</reference>
<keyword evidence="12 15" id="KW-1133">Transmembrane helix</keyword>
<dbReference type="GO" id="GO:0005886">
    <property type="term" value="C:plasma membrane"/>
    <property type="evidence" value="ECO:0007669"/>
    <property type="project" value="UniProtKB-SubCell"/>
</dbReference>
<feature type="domain" description="HAMP" evidence="17">
    <location>
        <begin position="171"/>
        <end position="223"/>
    </location>
</feature>
<dbReference type="InterPro" id="IPR005467">
    <property type="entry name" value="His_kinase_dom"/>
</dbReference>